<dbReference type="InterPro" id="IPR023828">
    <property type="entry name" value="Peptidase_S8_Ser-AS"/>
</dbReference>
<comment type="similarity">
    <text evidence="2 8">Belongs to the peptidase S8 family.</text>
</comment>
<name>A0A6A6N2U7_HEVBR</name>
<dbReference type="GO" id="GO:0005576">
    <property type="term" value="C:extracellular region"/>
    <property type="evidence" value="ECO:0007669"/>
    <property type="project" value="UniProtKB-SubCell"/>
</dbReference>
<dbReference type="GO" id="GO:0006508">
    <property type="term" value="P:proteolysis"/>
    <property type="evidence" value="ECO:0007669"/>
    <property type="project" value="UniProtKB-KW"/>
</dbReference>
<gene>
    <name evidence="11" type="ORF">GH714_012104</name>
</gene>
<keyword evidence="6 8" id="KW-0720">Serine protease</keyword>
<evidence type="ECO:0000256" key="6">
    <source>
        <dbReference type="ARBA" id="ARBA00022825"/>
    </source>
</evidence>
<proteinExistence type="inferred from homology"/>
<dbReference type="Gene3D" id="3.50.30.30">
    <property type="match status" value="1"/>
</dbReference>
<feature type="active site" description="Charge relay system" evidence="7 8">
    <location>
        <position position="860"/>
    </location>
</feature>
<dbReference type="EMBL" id="JAAGAX010000003">
    <property type="protein sequence ID" value="KAF2318978.1"/>
    <property type="molecule type" value="Genomic_DNA"/>
</dbReference>
<dbReference type="SUPFAM" id="SSF52743">
    <property type="entry name" value="Subtilisin-like"/>
    <property type="match status" value="2"/>
</dbReference>
<dbReference type="PROSITE" id="PS00138">
    <property type="entry name" value="SUBTILASE_SER"/>
    <property type="match status" value="2"/>
</dbReference>
<dbReference type="AlphaFoldDB" id="A0A6A6N2U7"/>
<dbReference type="PRINTS" id="PR00723">
    <property type="entry name" value="SUBTILISIN"/>
</dbReference>
<keyword evidence="3 8" id="KW-0645">Protease</keyword>
<dbReference type="InterPro" id="IPR045051">
    <property type="entry name" value="SBT"/>
</dbReference>
<dbReference type="InterPro" id="IPR034197">
    <property type="entry name" value="Peptidases_S8_3"/>
</dbReference>
<evidence type="ECO:0000313" key="12">
    <source>
        <dbReference type="Proteomes" id="UP000467840"/>
    </source>
</evidence>
<evidence type="ECO:0000256" key="7">
    <source>
        <dbReference type="PIRSR" id="PIRSR615500-1"/>
    </source>
</evidence>
<dbReference type="CDD" id="cd04852">
    <property type="entry name" value="Peptidases_S8_3"/>
    <property type="match status" value="1"/>
</dbReference>
<dbReference type="Proteomes" id="UP000467840">
    <property type="component" value="Chromosome 10"/>
</dbReference>
<sequence>MKGVASLFPGQKKKLHITRSWNFMSFFLNSTRSVNESDIIIGMLDTGIWPESESFLNLDSDPPQPNGKALAKNPSISLATNAGILAAFDDAIADGVDIISLSVGGWPMDSFEDSIAIGAFHSMKNGILTSNSAGNEGLTARSISNSSPWSLSVAASTIDRKFVTQVKLDAPNVTAGYNGSYSRYCYRNTLNKTLVEGKIVLCDSTNDGDWVAAAGAAGFVMQQGFCTDVAFSFPVPVTPVTTADSANILKYLNSTSEPTATILKSVEYEDKSAPYPDLTVPGVDILAAWFEATTVTGSKWDNRVVPFNIISGTSMSFPHASGAAAYVKSFHPTWSPAALKSALMTTAYPMTTAAISVTDFAYGSGHINPVKAIDPGLVYDAGEIDYVKFLSGQGRASDFLLHSYHRSFNGFVAKLTEEEKQKLAGMEGVVSVFPSKMKKLHTTRSWTFMGFPQNVTRSTQESDIVIGMLDTGIWPESESFNDEGFGPPPAKWKGTCQNSSNFTCNNKIIGARYYYAEGQLPPGDFASPRDSEGHGSHTASTAAGNIVSEASLLGLGSGTARGGVPSARIAVYKICWSNGCWDADILAAFDDAIADGVDIISLSVGGWPMDYFEDSIAIGAFHSMKNGILTSNSAGNDGPEPGSISNCSPWSLSVAASTIDRKYVTQVKLGNEAAYQGLSINTFTPQNSEYPIIYGGDAPNVTSEHNGTYSRYCSPGSFKKTLVQGKIVLCDYLGSGNGPIAAGAVGSVMEQGFCIDVAFSFPLPVSTVNSEDSADILKYINTTGNPTAAIFKSFEEKDELAPYVVSFPSRGPNHITADILKPDLTAPGVDILAAWSEATTVTGSKWDNRVVPYNIISGTSMSCPHASGAAAYVKSFHPTWSPAAVKSALMTTAYVMSATANTDADFAYGSGHINPVNATDPGLVYDAEEIDYVKFLCGQGYNATQLKLVTGENSSCSEETNETV</sequence>
<keyword evidence="5 8" id="KW-0378">Hydrolase</keyword>
<dbReference type="GO" id="GO:0009609">
    <property type="term" value="P:response to symbiotic bacterium"/>
    <property type="evidence" value="ECO:0007669"/>
    <property type="project" value="UniProtKB-ARBA"/>
</dbReference>
<evidence type="ECO:0000259" key="10">
    <source>
        <dbReference type="Pfam" id="PF05922"/>
    </source>
</evidence>
<dbReference type="FunFam" id="3.40.50.200:FF:000006">
    <property type="entry name" value="Subtilisin-like protease SBT1.5"/>
    <property type="match status" value="1"/>
</dbReference>
<dbReference type="InterPro" id="IPR036852">
    <property type="entry name" value="Peptidase_S8/S53_dom_sf"/>
</dbReference>
<comment type="caution">
    <text evidence="11">The sequence shown here is derived from an EMBL/GenBank/DDBJ whole genome shotgun (WGS) entry which is preliminary data.</text>
</comment>
<dbReference type="InterPro" id="IPR037045">
    <property type="entry name" value="S8pro/Inhibitor_I9_sf"/>
</dbReference>
<feature type="domain" description="Peptidase S8/S53" evidence="9">
    <location>
        <begin position="81"/>
        <end position="365"/>
    </location>
</feature>
<dbReference type="InterPro" id="IPR010259">
    <property type="entry name" value="S8pro/Inhibitor_I9"/>
</dbReference>
<evidence type="ECO:0000256" key="1">
    <source>
        <dbReference type="ARBA" id="ARBA00004613"/>
    </source>
</evidence>
<evidence type="ECO:0000256" key="4">
    <source>
        <dbReference type="ARBA" id="ARBA00022729"/>
    </source>
</evidence>
<reference evidence="11 12" key="1">
    <citation type="journal article" date="2020" name="Mol. Plant">
        <title>The Chromosome-Based Rubber Tree Genome Provides New Insights into Spurge Genome Evolution and Rubber Biosynthesis.</title>
        <authorList>
            <person name="Liu J."/>
            <person name="Shi C."/>
            <person name="Shi C.C."/>
            <person name="Li W."/>
            <person name="Zhang Q.J."/>
            <person name="Zhang Y."/>
            <person name="Li K."/>
            <person name="Lu H.F."/>
            <person name="Shi C."/>
            <person name="Zhu S.T."/>
            <person name="Xiao Z.Y."/>
            <person name="Nan H."/>
            <person name="Yue Y."/>
            <person name="Zhu X.G."/>
            <person name="Wu Y."/>
            <person name="Hong X.N."/>
            <person name="Fan G.Y."/>
            <person name="Tong Y."/>
            <person name="Zhang D."/>
            <person name="Mao C.L."/>
            <person name="Liu Y.L."/>
            <person name="Hao S.J."/>
            <person name="Liu W.Q."/>
            <person name="Lv M.Q."/>
            <person name="Zhang H.B."/>
            <person name="Liu Y."/>
            <person name="Hu-Tang G.R."/>
            <person name="Wang J.P."/>
            <person name="Wang J.H."/>
            <person name="Sun Y.H."/>
            <person name="Ni S.B."/>
            <person name="Chen W.B."/>
            <person name="Zhang X.C."/>
            <person name="Jiao Y.N."/>
            <person name="Eichler E.E."/>
            <person name="Li G.H."/>
            <person name="Liu X."/>
            <person name="Gao L.Z."/>
        </authorList>
    </citation>
    <scope>NUCLEOTIDE SEQUENCE [LARGE SCALE GENOMIC DNA]</scope>
    <source>
        <strain evidence="12">cv. GT1</strain>
        <tissue evidence="11">Leaf</tissue>
    </source>
</reference>
<dbReference type="Gene3D" id="3.40.50.200">
    <property type="entry name" value="Peptidase S8/S53 domain"/>
    <property type="match status" value="2"/>
</dbReference>
<keyword evidence="4" id="KW-0732">Signal</keyword>
<feature type="active site" description="Charge relay system" evidence="7 8">
    <location>
        <position position="534"/>
    </location>
</feature>
<feature type="domain" description="Inhibitor I9" evidence="10">
    <location>
        <begin position="395"/>
        <end position="441"/>
    </location>
</feature>
<comment type="caution">
    <text evidence="8">Lacks conserved residue(s) required for the propagation of feature annotation.</text>
</comment>
<feature type="active site" description="Charge relay system" evidence="7 8">
    <location>
        <position position="470"/>
    </location>
</feature>
<dbReference type="Gene3D" id="3.30.70.80">
    <property type="entry name" value="Peptidase S8 propeptide/proteinase inhibitor I9"/>
    <property type="match status" value="1"/>
</dbReference>
<dbReference type="InterPro" id="IPR015500">
    <property type="entry name" value="Peptidase_S8_subtilisin-rel"/>
</dbReference>
<dbReference type="Pfam" id="PF00082">
    <property type="entry name" value="Peptidase_S8"/>
    <property type="match status" value="2"/>
</dbReference>
<evidence type="ECO:0000256" key="3">
    <source>
        <dbReference type="ARBA" id="ARBA00022670"/>
    </source>
</evidence>
<evidence type="ECO:0008006" key="13">
    <source>
        <dbReference type="Google" id="ProtNLM"/>
    </source>
</evidence>
<dbReference type="Pfam" id="PF05922">
    <property type="entry name" value="Inhibitor_I9"/>
    <property type="match status" value="1"/>
</dbReference>
<dbReference type="InterPro" id="IPR000209">
    <property type="entry name" value="Peptidase_S8/S53_dom"/>
</dbReference>
<keyword evidence="12" id="KW-1185">Reference proteome</keyword>
<evidence type="ECO:0000256" key="2">
    <source>
        <dbReference type="ARBA" id="ARBA00011073"/>
    </source>
</evidence>
<evidence type="ECO:0000259" key="9">
    <source>
        <dbReference type="Pfam" id="PF00082"/>
    </source>
</evidence>
<evidence type="ECO:0000313" key="11">
    <source>
        <dbReference type="EMBL" id="KAF2318978.1"/>
    </source>
</evidence>
<evidence type="ECO:0000256" key="8">
    <source>
        <dbReference type="PROSITE-ProRule" id="PRU01240"/>
    </source>
</evidence>
<protein>
    <recommendedName>
        <fullName evidence="13">Peptidase S8/S53 domain-containing protein</fullName>
    </recommendedName>
</protein>
<dbReference type="PANTHER" id="PTHR10795">
    <property type="entry name" value="PROPROTEIN CONVERTASE SUBTILISIN/KEXIN"/>
    <property type="match status" value="1"/>
</dbReference>
<organism evidence="11 12">
    <name type="scientific">Hevea brasiliensis</name>
    <name type="common">Para rubber tree</name>
    <name type="synonym">Siphonia brasiliensis</name>
    <dbReference type="NCBI Taxonomy" id="3981"/>
    <lineage>
        <taxon>Eukaryota</taxon>
        <taxon>Viridiplantae</taxon>
        <taxon>Streptophyta</taxon>
        <taxon>Embryophyta</taxon>
        <taxon>Tracheophyta</taxon>
        <taxon>Spermatophyta</taxon>
        <taxon>Magnoliopsida</taxon>
        <taxon>eudicotyledons</taxon>
        <taxon>Gunneridae</taxon>
        <taxon>Pentapetalae</taxon>
        <taxon>rosids</taxon>
        <taxon>fabids</taxon>
        <taxon>Malpighiales</taxon>
        <taxon>Euphorbiaceae</taxon>
        <taxon>Crotonoideae</taxon>
        <taxon>Micrandreae</taxon>
        <taxon>Hevea</taxon>
    </lineage>
</organism>
<accession>A0A6A6N2U7</accession>
<comment type="subcellular location">
    <subcellularLocation>
        <location evidence="1">Secreted</location>
    </subcellularLocation>
</comment>
<dbReference type="GO" id="GO:0004252">
    <property type="term" value="F:serine-type endopeptidase activity"/>
    <property type="evidence" value="ECO:0007669"/>
    <property type="project" value="UniProtKB-UniRule"/>
</dbReference>
<feature type="domain" description="Peptidase S8/S53" evidence="9">
    <location>
        <begin position="462"/>
        <end position="911"/>
    </location>
</feature>
<dbReference type="PROSITE" id="PS51892">
    <property type="entry name" value="SUBTILASE"/>
    <property type="match status" value="2"/>
</dbReference>
<evidence type="ECO:0000256" key="5">
    <source>
        <dbReference type="ARBA" id="ARBA00022801"/>
    </source>
</evidence>
<dbReference type="CDD" id="cd02120">
    <property type="entry name" value="PA_subtilisin_like"/>
    <property type="match status" value="2"/>
</dbReference>